<dbReference type="PANTHER" id="PTHR10569">
    <property type="entry name" value="GLYCOGEN DEBRANCHING ENZYME"/>
    <property type="match status" value="1"/>
</dbReference>
<dbReference type="RefSeq" id="WP_136399028.1">
    <property type="nucleotide sequence ID" value="NZ_CP036295.1"/>
</dbReference>
<dbReference type="InterPro" id="IPR008928">
    <property type="entry name" value="6-hairpin_glycosidase_sf"/>
</dbReference>
<dbReference type="GO" id="GO:0005980">
    <property type="term" value="P:glycogen catabolic process"/>
    <property type="evidence" value="ECO:0007669"/>
    <property type="project" value="InterPro"/>
</dbReference>
<sequence length="726" mass="79666">MRFSFDKAACQNTRRALHREWLLANRQGDCSCSSILCCNTRKYHGLLAVNTQHGRHILLSTLEESVCGGGREFFFSTRQHPGTLYPNGHEYLEAFHLDQWPQSVYRVGEVSLGREVLLSRTTGRVLLRYELRGPAGMPALTLRLRPLLAFRSVHALTRANAALRQDTSAMPGGFGIRPYESLPPLYVQASTCGVPAQDAVDAAAIPLAGRKTQQSDPAVSFIPAPDWCRNVEYFEERERGFDYSEDLFMPGVLEITLPPLPQGGYVYVAAGTEPCAEDLCQLWEAESRARIAEHHKGGGLMGQLAQAGGQFCITSPSGRPAVLAGYPWFGSWGRDTLISLPGLTFHAGRAEFGLSVLAEMGRHIRNGLIPNMFSESGEHAYNSVDASLWYAFALQQMLATVPDGLTWAHSHAWEALKAIIKGYRRGPGMGIFVDAEGLLHAGDAHTQLTWMDAQAGGSPVTPRHGCPVEVNALWYNTLAFADSLAAAFREPPLTGERQRGALRDAFLRRFWTNEDGGHLGDVWRDGQLDTSVRPNQIFAVSLPHAVLTDECHAQVVECVRNRLLTPYGLRTLAPDAPAYVGRYGGNAQSRDAAYHQGTVWPWLLGHYADALLQTAWDMNGAVQGLLELVTPLFCKHLCEAGMGSISEVFDGSPPYAPGGCTAQAWSVGECLRMLKKLQKTAPEIYSQWERQVAHCLAYPASGDKTGVCRAIMTLEPVTADSEEQVF</sequence>
<gene>
    <name evidence="3" type="ORF">DDIC_02725</name>
</gene>
<dbReference type="InterPro" id="IPR032790">
    <property type="entry name" value="GDE_C"/>
</dbReference>
<organism evidence="3 4">
    <name type="scientific">Desulfovibrio desulfuricans</name>
    <dbReference type="NCBI Taxonomy" id="876"/>
    <lineage>
        <taxon>Bacteria</taxon>
        <taxon>Pseudomonadati</taxon>
        <taxon>Thermodesulfobacteriota</taxon>
        <taxon>Desulfovibrionia</taxon>
        <taxon>Desulfovibrionales</taxon>
        <taxon>Desulfovibrionaceae</taxon>
        <taxon>Desulfovibrio</taxon>
    </lineage>
</organism>
<feature type="domain" description="Glycogen debranching enzyme bacterial and archaeal type N-terminal" evidence="2">
    <location>
        <begin position="19"/>
        <end position="259"/>
    </location>
</feature>
<dbReference type="GO" id="GO:0004134">
    <property type="term" value="F:4-alpha-glucanotransferase activity"/>
    <property type="evidence" value="ECO:0007669"/>
    <property type="project" value="InterPro"/>
</dbReference>
<dbReference type="AlphaFoldDB" id="A0A4P7UFP7"/>
<dbReference type="InterPro" id="IPR024742">
    <property type="entry name" value="Glycogen_debranch_N"/>
</dbReference>
<protein>
    <submittedName>
        <fullName evidence="3">Glycogen debranching protein</fullName>
    </submittedName>
</protein>
<dbReference type="PANTHER" id="PTHR10569:SF2">
    <property type="entry name" value="GLYCOGEN DEBRANCHING ENZYME"/>
    <property type="match status" value="1"/>
</dbReference>
<reference evidence="3 4" key="1">
    <citation type="submission" date="2019-02" db="EMBL/GenBank/DDBJ databases">
        <title>Complete Genome Sequence of Desulfovibrio desulfuricans IC1, a Sulfonate Utilizing Anaerobe.</title>
        <authorList>
            <person name="Day L.A."/>
            <person name="De Leon K.B."/>
            <person name="Wall J.D."/>
        </authorList>
    </citation>
    <scope>NUCLEOTIDE SEQUENCE [LARGE SCALE GENOMIC DNA]</scope>
    <source>
        <strain evidence="3 4">IC1</strain>
    </source>
</reference>
<proteinExistence type="predicted"/>
<dbReference type="GO" id="GO:0004135">
    <property type="term" value="F:amylo-alpha-1,6-glucosidase activity"/>
    <property type="evidence" value="ECO:0007669"/>
    <property type="project" value="InterPro"/>
</dbReference>
<name>A0A4P7UFP7_DESDE</name>
<feature type="domain" description="Glycogen debranching enzyme C-terminal" evidence="1">
    <location>
        <begin position="310"/>
        <end position="672"/>
    </location>
</feature>
<dbReference type="InterPro" id="IPR012341">
    <property type="entry name" value="6hp_glycosidase-like_sf"/>
</dbReference>
<dbReference type="InterPro" id="IPR010401">
    <property type="entry name" value="AGL/Gdb1"/>
</dbReference>
<dbReference type="Pfam" id="PF12439">
    <property type="entry name" value="GDE_N"/>
    <property type="match status" value="1"/>
</dbReference>
<dbReference type="SUPFAM" id="SSF48208">
    <property type="entry name" value="Six-hairpin glycosidases"/>
    <property type="match status" value="1"/>
</dbReference>
<dbReference type="EMBL" id="CP036295">
    <property type="protein sequence ID" value="QCC84806.1"/>
    <property type="molecule type" value="Genomic_DNA"/>
</dbReference>
<evidence type="ECO:0000313" key="4">
    <source>
        <dbReference type="Proteomes" id="UP000297065"/>
    </source>
</evidence>
<dbReference type="Gene3D" id="1.50.10.10">
    <property type="match status" value="1"/>
</dbReference>
<evidence type="ECO:0000259" key="1">
    <source>
        <dbReference type="Pfam" id="PF06202"/>
    </source>
</evidence>
<dbReference type="Pfam" id="PF06202">
    <property type="entry name" value="GDE_C"/>
    <property type="match status" value="1"/>
</dbReference>
<evidence type="ECO:0000259" key="2">
    <source>
        <dbReference type="Pfam" id="PF12439"/>
    </source>
</evidence>
<evidence type="ECO:0000313" key="3">
    <source>
        <dbReference type="EMBL" id="QCC84806.1"/>
    </source>
</evidence>
<accession>A0A4P7UFP7</accession>
<dbReference type="Proteomes" id="UP000297065">
    <property type="component" value="Chromosome"/>
</dbReference>
<dbReference type="OrthoDB" id="9761875at2"/>